<evidence type="ECO:0000256" key="5">
    <source>
        <dbReference type="ARBA" id="ARBA00022927"/>
    </source>
</evidence>
<accession>A0AAW2HP27</accession>
<dbReference type="PANTHER" id="PTHR31658:SF0">
    <property type="entry name" value="CONSERVED OLIGOMERIC GOLGI COMPLEX SUBUNIT 1"/>
    <property type="match status" value="1"/>
</dbReference>
<sequence length="871" mass="100035">MSLQSLVVINSDKLFEENGIDRIKAIQLQIQNEIEKKREELRTMVGERYRDLLKAADTITEMKITAASVINRINRTEALCKAHQLKKGLCLKQTEKISRTADDLGDVSKIIEIKILLSLPEEIWIAIDNKNYLTGAELFLFATHIHFGINVSPNAKLIKEEYPVVSKQWEVITSYRNILINGAHNQLKQIDLPYENASECLTAIILLDAVSFDKLIDQYLALRMSKLEEILYSDELTRSKLRLIIMLIHNTLSTVYHCFIAESDIKCLISKVIEKTVGENTKPTLAKITQAMSLPDHYLSPMIREFHPKVKKDLTCLSTEAVQNRIRSWLERVDEVLNTELTKLLMLLNDIKRLHKIIKEDVLNVQCPDDWKMIVSTLLCTDDLNIYKAYMEKMVTRRVLKIIENVWNDSITSIMSSLKDIDEEISKERVKQLECDIRWFVWKENIMDGHESLRLKTQGFTTRVMRLCNCLENSLKQLLEDVELYVGRNILETKPNIRLDAVQILVHLHTCSSEMIETLACKITESCKKGGNPISESAIIVRARFLQALVVQCPSLEKCLKLGQRQHVKDILKKSRPNEWTHICSFLNGESTQVWQMWKELTSGKLRNLIRSKLSSKISLRTLLASKPLNEVINIEEQTEDGTKVQSDIHVPSQPSLPLQDLLFQACQLLNSVVPHTLPREIHQDLVDGFVRNILEHYEEWSKSETIYQSQAWQMLFDVRLITLLLITRDNKDLSQSICEVLEKIIDPFDLDVHYPHLQNSVKKSTQRLQGTVGVLINFREKLPVFNGLKLTQNASSTKVEEPNILAMSDKIPWFTLLAVANQTSDATVSKDSTPEKSVKVKEREGRKESKSRDFVKSANAFLNAMTSRWS</sequence>
<dbReference type="GO" id="GO:0006891">
    <property type="term" value="P:intra-Golgi vesicle-mediated transport"/>
    <property type="evidence" value="ECO:0007669"/>
    <property type="project" value="InterPro"/>
</dbReference>
<evidence type="ECO:0000256" key="2">
    <source>
        <dbReference type="ARBA" id="ARBA00006653"/>
    </source>
</evidence>
<dbReference type="EMBL" id="JARGDH010000004">
    <property type="protein sequence ID" value="KAL0271684.1"/>
    <property type="molecule type" value="Genomic_DNA"/>
</dbReference>
<keyword evidence="7" id="KW-0472">Membrane</keyword>
<evidence type="ECO:0000256" key="4">
    <source>
        <dbReference type="ARBA" id="ARBA00022448"/>
    </source>
</evidence>
<keyword evidence="4" id="KW-0813">Transport</keyword>
<evidence type="ECO:0000256" key="7">
    <source>
        <dbReference type="ARBA" id="ARBA00023136"/>
    </source>
</evidence>
<dbReference type="PANTHER" id="PTHR31658">
    <property type="entry name" value="CONSERVED OLIGOMERIC GOLGI COMPLEX SUBUNIT 1"/>
    <property type="match status" value="1"/>
</dbReference>
<evidence type="ECO:0000256" key="1">
    <source>
        <dbReference type="ARBA" id="ARBA00004395"/>
    </source>
</evidence>
<dbReference type="GO" id="GO:0015031">
    <property type="term" value="P:protein transport"/>
    <property type="evidence" value="ECO:0007669"/>
    <property type="project" value="UniProtKB-KW"/>
</dbReference>
<comment type="caution">
    <text evidence="9">The sequence shown here is derived from an EMBL/GenBank/DDBJ whole genome shotgun (WGS) entry which is preliminary data.</text>
</comment>
<keyword evidence="6" id="KW-0333">Golgi apparatus</keyword>
<dbReference type="GO" id="GO:0017119">
    <property type="term" value="C:Golgi transport complex"/>
    <property type="evidence" value="ECO:0007669"/>
    <property type="project" value="InterPro"/>
</dbReference>
<evidence type="ECO:0000256" key="6">
    <source>
        <dbReference type="ARBA" id="ARBA00023034"/>
    </source>
</evidence>
<comment type="subcellular location">
    <subcellularLocation>
        <location evidence="1">Golgi apparatus membrane</location>
        <topology evidence="1">Peripheral membrane protein</topology>
    </subcellularLocation>
</comment>
<protein>
    <recommendedName>
        <fullName evidence="3">Conserved oligomeric Golgi complex subunit 1</fullName>
    </recommendedName>
</protein>
<evidence type="ECO:0000256" key="3">
    <source>
        <dbReference type="ARBA" id="ARBA00020978"/>
    </source>
</evidence>
<gene>
    <name evidence="9" type="ORF">PYX00_008698</name>
</gene>
<dbReference type="Pfam" id="PF08700">
    <property type="entry name" value="VPS51_Exo84_N"/>
    <property type="match status" value="1"/>
</dbReference>
<evidence type="ECO:0000313" key="9">
    <source>
        <dbReference type="EMBL" id="KAL0271684.1"/>
    </source>
</evidence>
<organism evidence="9">
    <name type="scientific">Menopon gallinae</name>
    <name type="common">poultry shaft louse</name>
    <dbReference type="NCBI Taxonomy" id="328185"/>
    <lineage>
        <taxon>Eukaryota</taxon>
        <taxon>Metazoa</taxon>
        <taxon>Ecdysozoa</taxon>
        <taxon>Arthropoda</taxon>
        <taxon>Hexapoda</taxon>
        <taxon>Insecta</taxon>
        <taxon>Pterygota</taxon>
        <taxon>Neoptera</taxon>
        <taxon>Paraneoptera</taxon>
        <taxon>Psocodea</taxon>
        <taxon>Troctomorpha</taxon>
        <taxon>Phthiraptera</taxon>
        <taxon>Amblycera</taxon>
        <taxon>Menoponidae</taxon>
        <taxon>Menopon</taxon>
    </lineage>
</organism>
<dbReference type="AlphaFoldDB" id="A0AAW2HP27"/>
<feature type="region of interest" description="Disordered" evidence="8">
    <location>
        <begin position="826"/>
        <end position="853"/>
    </location>
</feature>
<feature type="compositionally biased region" description="Basic and acidic residues" evidence="8">
    <location>
        <begin position="833"/>
        <end position="853"/>
    </location>
</feature>
<reference evidence="9" key="1">
    <citation type="journal article" date="2024" name="Gigascience">
        <title>Chromosome-level genome of the poultry shaft louse Menopon gallinae provides insight into the host-switching and adaptive evolution of parasitic lice.</title>
        <authorList>
            <person name="Xu Y."/>
            <person name="Ma L."/>
            <person name="Liu S."/>
            <person name="Liang Y."/>
            <person name="Liu Q."/>
            <person name="He Z."/>
            <person name="Tian L."/>
            <person name="Duan Y."/>
            <person name="Cai W."/>
            <person name="Li H."/>
            <person name="Song F."/>
        </authorList>
    </citation>
    <scope>NUCLEOTIDE SEQUENCE</scope>
    <source>
        <strain evidence="9">Cailab_2023a</strain>
    </source>
</reference>
<dbReference type="GO" id="GO:0000139">
    <property type="term" value="C:Golgi membrane"/>
    <property type="evidence" value="ECO:0007669"/>
    <property type="project" value="UniProtKB-SubCell"/>
</dbReference>
<name>A0AAW2HP27_9NEOP</name>
<evidence type="ECO:0000256" key="8">
    <source>
        <dbReference type="SAM" id="MobiDB-lite"/>
    </source>
</evidence>
<dbReference type="InterPro" id="IPR033370">
    <property type="entry name" value="COG1"/>
</dbReference>
<comment type="similarity">
    <text evidence="2">Belongs to the COG1 family.</text>
</comment>
<keyword evidence="5" id="KW-0653">Protein transport</keyword>
<proteinExistence type="inferred from homology"/>